<name>A0A0A1ZBP1_PROMR</name>
<dbReference type="Gene3D" id="3.10.450.50">
    <property type="match status" value="1"/>
</dbReference>
<gene>
    <name evidence="2" type="ORF">EU91_1806</name>
</gene>
<dbReference type="OrthoDB" id="1115105at2"/>
<evidence type="ECO:0000313" key="2">
    <source>
        <dbReference type="EMBL" id="KGF85703.1"/>
    </source>
</evidence>
<dbReference type="RefSeq" id="WP_032525151.1">
    <property type="nucleotide sequence ID" value="NZ_CP138934.1"/>
</dbReference>
<dbReference type="InterPro" id="IPR037401">
    <property type="entry name" value="SnoaL-like"/>
</dbReference>
<feature type="domain" description="SnoaL-like" evidence="1">
    <location>
        <begin position="26"/>
        <end position="113"/>
    </location>
</feature>
<dbReference type="Proteomes" id="UP000030598">
    <property type="component" value="Unassembled WGS sequence"/>
</dbReference>
<evidence type="ECO:0000313" key="3">
    <source>
        <dbReference type="Proteomes" id="UP000030598"/>
    </source>
</evidence>
<protein>
    <submittedName>
        <fullName evidence="2">Putative transcription regulator</fullName>
    </submittedName>
</protein>
<reference evidence="3" key="1">
    <citation type="journal article" date="2014" name="Sci. Data">
        <title>Genomes of diverse isolates of the marine cyanobacterium Prochlorococcus.</title>
        <authorList>
            <person name="Biller S."/>
            <person name="Berube P."/>
            <person name="Thompson J."/>
            <person name="Kelly L."/>
            <person name="Roggensack S."/>
            <person name="Awad L."/>
            <person name="Roache-Johnson K."/>
            <person name="Ding H."/>
            <person name="Giovannoni S.J."/>
            <person name="Moore L.R."/>
            <person name="Chisholm S.W."/>
        </authorList>
    </citation>
    <scope>NUCLEOTIDE SEQUENCE [LARGE SCALE GENOMIC DNA]</scope>
    <source>
        <strain evidence="3">GP2</strain>
    </source>
</reference>
<dbReference type="eggNOG" id="COG4308">
    <property type="taxonomic scope" value="Bacteria"/>
</dbReference>
<sequence length="143" mass="16404">MKRVISIEDLKGLFTKPYGVDAPTKQKWAEFYNENVIFTDPTQETEGLDSYIKAQEKLVKRCDDVFLETHAISITGDCGFVEWTMGLKIMGKEFIYPGTTRLLFGENGLIKEHRDYFDFCGPTFGPVPILGPFIRWLYGKFVS</sequence>
<organism evidence="2 3">
    <name type="scientific">Prochlorococcus marinus str. GP2</name>
    <dbReference type="NCBI Taxonomy" id="59925"/>
    <lineage>
        <taxon>Bacteria</taxon>
        <taxon>Bacillati</taxon>
        <taxon>Cyanobacteriota</taxon>
        <taxon>Cyanophyceae</taxon>
        <taxon>Synechococcales</taxon>
        <taxon>Prochlorococcaceae</taxon>
        <taxon>Prochlorococcus</taxon>
    </lineage>
</organism>
<dbReference type="InterPro" id="IPR032710">
    <property type="entry name" value="NTF2-like_dom_sf"/>
</dbReference>
<comment type="caution">
    <text evidence="2">The sequence shown here is derived from an EMBL/GenBank/DDBJ whole genome shotgun (WGS) entry which is preliminary data.</text>
</comment>
<dbReference type="STRING" id="59925.EU91_1806"/>
<accession>A0A0A1ZBP1</accession>
<evidence type="ECO:0000259" key="1">
    <source>
        <dbReference type="Pfam" id="PF12680"/>
    </source>
</evidence>
<dbReference type="Pfam" id="PF12680">
    <property type="entry name" value="SnoaL_2"/>
    <property type="match status" value="1"/>
</dbReference>
<proteinExistence type="predicted"/>
<dbReference type="SUPFAM" id="SSF54427">
    <property type="entry name" value="NTF2-like"/>
    <property type="match status" value="1"/>
</dbReference>
<dbReference type="EMBL" id="JNAH01000008">
    <property type="protein sequence ID" value="KGF85703.1"/>
    <property type="molecule type" value="Genomic_DNA"/>
</dbReference>
<dbReference type="AlphaFoldDB" id="A0A0A1ZBP1"/>